<dbReference type="AlphaFoldDB" id="A0A1B2DTS1"/>
<dbReference type="InterPro" id="IPR006944">
    <property type="entry name" value="Phage/GTA_portal"/>
</dbReference>
<evidence type="ECO:0000256" key="1">
    <source>
        <dbReference type="SAM" id="MobiDB-lite"/>
    </source>
</evidence>
<feature type="region of interest" description="Disordered" evidence="1">
    <location>
        <begin position="413"/>
        <end position="451"/>
    </location>
</feature>
<reference evidence="2" key="1">
    <citation type="submission" date="2016-08" db="EMBL/GenBank/DDBJ databases">
        <title>Complete Genome Seqeunce of Paenibacillus sp. BIHB 4019 from tea rhizoplane.</title>
        <authorList>
            <person name="Thakur R."/>
            <person name="Swarnkar M.K."/>
            <person name="Gulati A."/>
        </authorList>
    </citation>
    <scope>NUCLEOTIDE SEQUENCE [LARGE SCALE GENOMIC DNA]</scope>
    <source>
        <strain evidence="2">BIHB4019</strain>
    </source>
</reference>
<feature type="compositionally biased region" description="Basic and acidic residues" evidence="1">
    <location>
        <begin position="413"/>
        <end position="431"/>
    </location>
</feature>
<gene>
    <name evidence="2" type="ORF">BBD42_30915</name>
</gene>
<evidence type="ECO:0000313" key="2">
    <source>
        <dbReference type="EMBL" id="ANY71103.1"/>
    </source>
</evidence>
<dbReference type="Pfam" id="PF04860">
    <property type="entry name" value="Phage_portal"/>
    <property type="match status" value="1"/>
</dbReference>
<accession>A0A1B2DTS1</accession>
<dbReference type="EMBL" id="CP016808">
    <property type="protein sequence ID" value="ANY71103.1"/>
    <property type="molecule type" value="Genomic_DNA"/>
</dbReference>
<feature type="region of interest" description="Disordered" evidence="1">
    <location>
        <begin position="17"/>
        <end position="46"/>
    </location>
</feature>
<sequence length="451" mass="51148">MGIRQWVINWLEAGRTRNEPERQTDSYPYSYGYGGKNGNNQPEKKKTPANLRLLSESPIPRRAINVIKTGIVKLNWSVAAIDEADTEKYKEICKIIEATLLKPNPSDTFRSWLEQNVEDMLVCSAGSSEILRAGDKLRPFRMYPTDTFSIELYPSWDGKPDSYRYAQRVNGKYVHLKASEMMYMRMNPRTNTPFGLSPLETVWESVNNFIDTHRSAGKQAKNSFLRKLLNLGKGTEPGGVAKFREYWRNEVMGQGAMPIVGGFEGVSVLDLGATDDKALFIEWQRFLIEIVALAFDISPKKLGQTKDVNRSTADSEDEDTNSTVQSIAENIVEHINNHIIDGIFKMGGKIEFKFHYVMSLKDQKLQAEIDAVYLDRMSITPDEVRDRQARKALPNKHGEVVLQPTNRTIIDINKTRDEINETKAEKTKANPEDTPEPNDDNSSNSDNEDAT</sequence>
<name>A0A1B2DTS1_9BACL</name>
<organism evidence="2">
    <name type="scientific">Paenibacillus sp. BIHB 4019</name>
    <dbReference type="NCBI Taxonomy" id="1870819"/>
    <lineage>
        <taxon>Bacteria</taxon>
        <taxon>Bacillati</taxon>
        <taxon>Bacillota</taxon>
        <taxon>Bacilli</taxon>
        <taxon>Bacillales</taxon>
        <taxon>Paenibacillaceae</taxon>
        <taxon>Paenibacillus</taxon>
    </lineage>
</organism>
<protein>
    <submittedName>
        <fullName evidence="2">Phage portal protein</fullName>
    </submittedName>
</protein>
<proteinExistence type="predicted"/>
<dbReference type="RefSeq" id="WP_099521904.1">
    <property type="nucleotide sequence ID" value="NZ_CP016808.1"/>
</dbReference>